<dbReference type="Gene3D" id="2.60.40.1080">
    <property type="match status" value="1"/>
</dbReference>
<proteinExistence type="inferred from homology"/>
<keyword evidence="3 7" id="KW-0456">Lyase</keyword>
<sequence>MTALAEGEAEGIVETYGVEQSMSLTTRQFRFADDGGQDAGSLVWESSDEAVATVNEEGLVTAVAPGTATITASGESGVVSTTEVTVAEPEYSADYDLMQDRWLRRIVGSAPSEGPLDMSDDALVAYANKQLADAQGNWDTVERDEDGNATCWERIASDSDSANFTSQLKKLRPLVIAFGMNLEGNDLYQNRALYEDIMSVLDYFVSPEGMDYGSQTKDWTEFNSTGVVSNWWDWQIGCPGRLADMLIVMSDYCDYEAIEPVVDAVGKYCVEPEKQLNAASGWVTSTGSNRTDIANAMMGMAIVSHDGAEKLSLVDSQVPTVLQEVTTGDGIYADGSIVQHTAQAYTGSYGNELIKGVAKITAILADTEWAFNDPGIYNLYNAVSTGYIPLMHGSEMMSMVNGRAAARVQDTAPYSSEKYWGNETIANLLNIAQSAPEPYRTEFLSTIKGWLLDAGDFYFDNARDFDAMLLAKDLLNDSSIAATTYEGMRVFGSMDRVVQQTESYAAGLSMYSTRIYNYECMNGENKHGWHQGDGVLYVYTDDDTYDIGYWATVDPYRLPGTTVDTRELPSDLDIPMYSTQDWVGGVTDGTNGAAGMSFDTSNLVDAEKNNLGMDLVAKKSYFFLDGKIVELGAGITGTTDATIETTVENRMMTAGDAAVTVDGTAWNGEKNVELEDGSYVTLAGTTDSSSMGYYFIDGTPVEMSKETNTGSYAEINDSFPYAEEFTRSYFKLGINHGKSVENGTYGFIVMPGATTDSMAAYAANPTVEVLANTSEVQAVRDSATGAIAANVWAEGGATVGGITVNGPASIYAVEQDGVLKVYVSDPTHLEDSVTVRVDGATGMVSADGTVTDNLDGTYTASVAGTAGATHAFEVRLSEQVSTDDLEAAISQAGSLNAADYTPESWAAFQAALAQANAALVSGDQAAIDSALVTLNNAMSALKPAGTTTDDTQKPGGNWGAGSSDRPAGTTDSGTANGKPGEGKVPETGDALVSAAPIAAVGAVALVAAWGARKAGKHE</sequence>
<dbReference type="GO" id="GO:0030246">
    <property type="term" value="F:carbohydrate binding"/>
    <property type="evidence" value="ECO:0007669"/>
    <property type="project" value="InterPro"/>
</dbReference>
<dbReference type="InterPro" id="IPR038970">
    <property type="entry name" value="Lyase_8"/>
</dbReference>
<dbReference type="InterPro" id="IPR008929">
    <property type="entry name" value="Chondroitin_lyas"/>
</dbReference>
<dbReference type="Pfam" id="PF02278">
    <property type="entry name" value="Lyase_8"/>
    <property type="match status" value="1"/>
</dbReference>
<reference evidence="7" key="2">
    <citation type="submission" date="2021-09" db="EMBL/GenBank/DDBJ databases">
        <authorList>
            <person name="Gilroy R."/>
        </authorList>
    </citation>
    <scope>NUCLEOTIDE SEQUENCE</scope>
    <source>
        <strain evidence="7">CHK124-7917</strain>
    </source>
</reference>
<dbReference type="InterPro" id="IPR003159">
    <property type="entry name" value="Lyase_8_central_dom"/>
</dbReference>
<dbReference type="CDD" id="cd01083">
    <property type="entry name" value="GAG_Lyase"/>
    <property type="match status" value="1"/>
</dbReference>
<dbReference type="SMART" id="SM00635">
    <property type="entry name" value="BID_2"/>
    <property type="match status" value="1"/>
</dbReference>
<evidence type="ECO:0000256" key="5">
    <source>
        <dbReference type="SAM" id="MobiDB-lite"/>
    </source>
</evidence>
<organism evidence="7 8">
    <name type="scientific">Thermophilibacter provencensis</name>
    <dbReference type="NCBI Taxonomy" id="1852386"/>
    <lineage>
        <taxon>Bacteria</taxon>
        <taxon>Bacillati</taxon>
        <taxon>Actinomycetota</taxon>
        <taxon>Coriobacteriia</taxon>
        <taxon>Coriobacteriales</taxon>
        <taxon>Atopobiaceae</taxon>
        <taxon>Thermophilibacter</taxon>
    </lineage>
</organism>
<feature type="region of interest" description="Disordered" evidence="5">
    <location>
        <begin position="943"/>
        <end position="987"/>
    </location>
</feature>
<evidence type="ECO:0000256" key="1">
    <source>
        <dbReference type="ARBA" id="ARBA00006699"/>
    </source>
</evidence>
<dbReference type="GO" id="GO:0005576">
    <property type="term" value="C:extracellular region"/>
    <property type="evidence" value="ECO:0007669"/>
    <property type="project" value="InterPro"/>
</dbReference>
<gene>
    <name evidence="7" type="ORF">K8U72_09320</name>
</gene>
<dbReference type="Pfam" id="PF02884">
    <property type="entry name" value="Lyase_8_C"/>
    <property type="match status" value="1"/>
</dbReference>
<evidence type="ECO:0000313" key="8">
    <source>
        <dbReference type="Proteomes" id="UP000697330"/>
    </source>
</evidence>
<evidence type="ECO:0000313" key="7">
    <source>
        <dbReference type="EMBL" id="HJF45964.1"/>
    </source>
</evidence>
<dbReference type="SUPFAM" id="SSF49863">
    <property type="entry name" value="Hyaluronate lyase-like, C-terminal domain"/>
    <property type="match status" value="1"/>
</dbReference>
<dbReference type="SUPFAM" id="SSF74650">
    <property type="entry name" value="Galactose mutarotase-like"/>
    <property type="match status" value="1"/>
</dbReference>
<dbReference type="Proteomes" id="UP000697330">
    <property type="component" value="Unassembled WGS sequence"/>
</dbReference>
<comment type="caution">
    <text evidence="7">The sequence shown here is derived from an EMBL/GenBank/DDBJ whole genome shotgun (WGS) entry which is preliminary data.</text>
</comment>
<accession>A0A921GHG3</accession>
<dbReference type="EMBL" id="DYWQ01000144">
    <property type="protein sequence ID" value="HJF45964.1"/>
    <property type="molecule type" value="Genomic_DNA"/>
</dbReference>
<dbReference type="GO" id="GO:0005975">
    <property type="term" value="P:carbohydrate metabolic process"/>
    <property type="evidence" value="ECO:0007669"/>
    <property type="project" value="InterPro"/>
</dbReference>
<dbReference type="Pfam" id="PF08124">
    <property type="entry name" value="Lyase_8_N"/>
    <property type="match status" value="1"/>
</dbReference>
<dbReference type="AlphaFoldDB" id="A0A921GHG3"/>
<dbReference type="InterPro" id="IPR011013">
    <property type="entry name" value="Gal_mutarotase_sf_dom"/>
</dbReference>
<dbReference type="PANTHER" id="PTHR38481">
    <property type="entry name" value="HYALURONATE LYASE"/>
    <property type="match status" value="1"/>
</dbReference>
<name>A0A921GHG3_9ACTN</name>
<evidence type="ECO:0000256" key="3">
    <source>
        <dbReference type="ARBA" id="ARBA00023239"/>
    </source>
</evidence>
<evidence type="ECO:0000259" key="6">
    <source>
        <dbReference type="SMART" id="SM00635"/>
    </source>
</evidence>
<dbReference type="SUPFAM" id="SSF48230">
    <property type="entry name" value="Chondroitin AC/alginate lyase"/>
    <property type="match status" value="1"/>
</dbReference>
<dbReference type="PANTHER" id="PTHR38481:SF1">
    <property type="entry name" value="HYALURONATE LYASE"/>
    <property type="match status" value="1"/>
</dbReference>
<dbReference type="InterPro" id="IPR003343">
    <property type="entry name" value="Big_2"/>
</dbReference>
<dbReference type="RefSeq" id="WP_274959592.1">
    <property type="nucleotide sequence ID" value="NZ_DYWQ01000144.1"/>
</dbReference>
<feature type="active site" evidence="4">
    <location>
        <position position="340"/>
    </location>
</feature>
<protein>
    <submittedName>
        <fullName evidence="7">Polysaccharide lyase beta-sandwich domain-containing protein</fullName>
    </submittedName>
</protein>
<evidence type="ECO:0000256" key="4">
    <source>
        <dbReference type="PIRSR" id="PIRSR638970-1"/>
    </source>
</evidence>
<dbReference type="InterPro" id="IPR012970">
    <property type="entry name" value="Lyase_8_alpha_N"/>
</dbReference>
<dbReference type="InterPro" id="IPR014718">
    <property type="entry name" value="GH-type_carb-bd"/>
</dbReference>
<dbReference type="SUPFAM" id="SSF49373">
    <property type="entry name" value="Invasin/intimin cell-adhesion fragments"/>
    <property type="match status" value="1"/>
</dbReference>
<feature type="domain" description="BIG2" evidence="6">
    <location>
        <begin position="12"/>
        <end position="82"/>
    </location>
</feature>
<dbReference type="Gene3D" id="1.50.10.100">
    <property type="entry name" value="Chondroitin AC/alginate lyase"/>
    <property type="match status" value="1"/>
</dbReference>
<dbReference type="InterPro" id="IPR011071">
    <property type="entry name" value="Lyase_8-like_C"/>
</dbReference>
<dbReference type="InterPro" id="IPR008964">
    <property type="entry name" value="Invasin/intimin_cell_adhesion"/>
</dbReference>
<feature type="active site" evidence="4">
    <location>
        <position position="403"/>
    </location>
</feature>
<reference evidence="7" key="1">
    <citation type="journal article" date="2021" name="PeerJ">
        <title>Extensive microbial diversity within the chicken gut microbiome revealed by metagenomics and culture.</title>
        <authorList>
            <person name="Gilroy R."/>
            <person name="Ravi A."/>
            <person name="Getino M."/>
            <person name="Pursley I."/>
            <person name="Horton D.L."/>
            <person name="Alikhan N.F."/>
            <person name="Baker D."/>
            <person name="Gharbi K."/>
            <person name="Hall N."/>
            <person name="Watson M."/>
            <person name="Adriaenssens E.M."/>
            <person name="Foster-Nyarko E."/>
            <person name="Jarju S."/>
            <person name="Secka A."/>
            <person name="Antonio M."/>
            <person name="Oren A."/>
            <person name="Chaudhuri R.R."/>
            <person name="La Ragione R."/>
            <person name="Hildebrand F."/>
            <person name="Pallen M.J."/>
        </authorList>
    </citation>
    <scope>NUCLEOTIDE SEQUENCE</scope>
    <source>
        <strain evidence="7">CHK124-7917</strain>
    </source>
</reference>
<dbReference type="GO" id="GO:0016837">
    <property type="term" value="F:carbon-oxygen lyase activity, acting on polysaccharides"/>
    <property type="evidence" value="ECO:0007669"/>
    <property type="project" value="UniProtKB-ARBA"/>
</dbReference>
<feature type="active site" evidence="4">
    <location>
        <position position="349"/>
    </location>
</feature>
<dbReference type="Gene3D" id="2.70.98.10">
    <property type="match status" value="1"/>
</dbReference>
<dbReference type="InterPro" id="IPR004103">
    <property type="entry name" value="Lyase_8_C"/>
</dbReference>
<dbReference type="Gene3D" id="1.20.1270.90">
    <property type="entry name" value="AF1782-like"/>
    <property type="match status" value="1"/>
</dbReference>
<comment type="similarity">
    <text evidence="1">Belongs to the polysaccharide lyase 8 family.</text>
</comment>
<dbReference type="Gene3D" id="2.60.220.10">
    <property type="entry name" value="Polysaccharide lyase family 8-like, C-terminal"/>
    <property type="match status" value="1"/>
</dbReference>
<keyword evidence="2" id="KW-0732">Signal</keyword>
<dbReference type="Pfam" id="PF02368">
    <property type="entry name" value="Big_2"/>
    <property type="match status" value="1"/>
</dbReference>
<evidence type="ECO:0000256" key="2">
    <source>
        <dbReference type="ARBA" id="ARBA00022729"/>
    </source>
</evidence>